<dbReference type="PANTHER" id="PTHR38479:SF2">
    <property type="entry name" value="WINGED HELIX DNA-BINDING DOMAIN-CONTAINING PROTEIN"/>
    <property type="match status" value="1"/>
</dbReference>
<evidence type="ECO:0000313" key="3">
    <source>
        <dbReference type="Proteomes" id="UP001064782"/>
    </source>
</evidence>
<sequence length="397" mass="43105">MRKFSIAERRNRLARRHFLSARGSATRVTAGLLGLHATDPATPYLSLWARCPDFTVADLDRLLYQRRSAIKHLAMRRTLWLVNTDDFPLVQSAASAAVADNERRRLIGDLHKAGVTDDGDGWLNQAGAAVLRHLGEHGPANTSELRAALPELAGTYDPAPGKPWGGSTPVAPRVLTVLAASGAVVRGPNDGSWTTSRPRWVPARDWLDQAGAPPPEGTARAELVRRWLHTFGPASVTDIKWWFGTTLTATRVALAAIGAVEVDMHGNPGYALAEDLGTEADAPPWAALLPALDPTTMGWSERDWYLGEHRDQIFDRNGNAGPTAWWNGRVVGGWCQETEPGQPGRVRLQLLEDPGADGRRALQQRADELTAWLDGARISPRFPSPLSKSGRGPLAPA</sequence>
<keyword evidence="3" id="KW-1185">Reference proteome</keyword>
<comment type="caution">
    <text evidence="2">The sequence shown here is derived from an EMBL/GenBank/DDBJ whole genome shotgun (WGS) entry which is preliminary data.</text>
</comment>
<evidence type="ECO:0008006" key="4">
    <source>
        <dbReference type="Google" id="ProtNLM"/>
    </source>
</evidence>
<dbReference type="RefSeq" id="WP_264894559.1">
    <property type="nucleotide sequence ID" value="NZ_BRXE01000056.1"/>
</dbReference>
<dbReference type="Proteomes" id="UP001165663">
    <property type="component" value="Unassembled WGS sequence"/>
</dbReference>
<evidence type="ECO:0000313" key="2">
    <source>
        <dbReference type="EMBL" id="GLD32992.1"/>
    </source>
</evidence>
<name>A0A9P3QDB7_9MYCO</name>
<protein>
    <recommendedName>
        <fullName evidence="4">Winged helix DNA-binding domain-containing protein</fullName>
    </recommendedName>
</protein>
<gene>
    <name evidence="2" type="ORF">Mkiyose1413_48750</name>
    <name evidence="1" type="ORF">SRL2020028_38630</name>
</gene>
<dbReference type="AlphaFoldDB" id="A0A9P3QDB7"/>
<proteinExistence type="predicted"/>
<dbReference type="EMBL" id="BRXE01000056">
    <property type="protein sequence ID" value="GLB84607.1"/>
    <property type="molecule type" value="Genomic_DNA"/>
</dbReference>
<dbReference type="EMBL" id="BRZI01000061">
    <property type="protein sequence ID" value="GLD32992.1"/>
    <property type="molecule type" value="Genomic_DNA"/>
</dbReference>
<dbReference type="InterPro" id="IPR009351">
    <property type="entry name" value="AlkZ-like"/>
</dbReference>
<accession>A0A9P3QDB7</accession>
<evidence type="ECO:0000313" key="1">
    <source>
        <dbReference type="EMBL" id="GLB84607.1"/>
    </source>
</evidence>
<dbReference type="Pfam" id="PF06224">
    <property type="entry name" value="AlkZ-like"/>
    <property type="match status" value="1"/>
</dbReference>
<organism evidence="2 3">
    <name type="scientific">Mycobacterium kiyosense</name>
    <dbReference type="NCBI Taxonomy" id="2871094"/>
    <lineage>
        <taxon>Bacteria</taxon>
        <taxon>Bacillati</taxon>
        <taxon>Actinomycetota</taxon>
        <taxon>Actinomycetes</taxon>
        <taxon>Mycobacteriales</taxon>
        <taxon>Mycobacteriaceae</taxon>
        <taxon>Mycobacterium</taxon>
    </lineage>
</organism>
<dbReference type="PANTHER" id="PTHR38479">
    <property type="entry name" value="LMO0824 PROTEIN"/>
    <property type="match status" value="1"/>
</dbReference>
<dbReference type="Proteomes" id="UP001064782">
    <property type="component" value="Unassembled WGS sequence"/>
</dbReference>
<reference evidence="2" key="1">
    <citation type="submission" date="2022-08" db="EMBL/GenBank/DDBJ databases">
        <title>Mycobacterium kiyosense sp. nov., scotochromogenic slow-glowing species isolated from respiratory specimens.</title>
        <authorList>
            <person name="Fukano H."/>
            <person name="Kazumi Y."/>
            <person name="Sakagami N."/>
            <person name="Ato M."/>
            <person name="Mitarai S."/>
            <person name="Hoshino Y."/>
        </authorList>
    </citation>
    <scope>NUCLEOTIDE SEQUENCE</scope>
    <source>
        <strain evidence="2">1413</strain>
        <strain evidence="1">SRL2020-028</strain>
    </source>
</reference>